<dbReference type="InterPro" id="IPR020904">
    <property type="entry name" value="Sc_DH/Rdtase_CS"/>
</dbReference>
<evidence type="ECO:0000313" key="3">
    <source>
        <dbReference type="EMBL" id="QOD58309.1"/>
    </source>
</evidence>
<evidence type="ECO:0000313" key="4">
    <source>
        <dbReference type="Proteomes" id="UP000516656"/>
    </source>
</evidence>
<dbReference type="Proteomes" id="UP000516656">
    <property type="component" value="Chromosome 2"/>
</dbReference>
<evidence type="ECO:0000256" key="2">
    <source>
        <dbReference type="ARBA" id="ARBA00023002"/>
    </source>
</evidence>
<dbReference type="GO" id="GO:0016020">
    <property type="term" value="C:membrane"/>
    <property type="evidence" value="ECO:0007669"/>
    <property type="project" value="TreeGrafter"/>
</dbReference>
<comment type="similarity">
    <text evidence="1">Belongs to the short-chain dehydrogenases/reductases (SDR) family.</text>
</comment>
<dbReference type="InterPro" id="IPR036291">
    <property type="entry name" value="NAD(P)-bd_dom_sf"/>
</dbReference>
<dbReference type="SUPFAM" id="SSF51735">
    <property type="entry name" value="NAD(P)-binding Rossmann-fold domains"/>
    <property type="match status" value="1"/>
</dbReference>
<dbReference type="InterPro" id="IPR002347">
    <property type="entry name" value="SDR_fam"/>
</dbReference>
<organism evidence="3 4">
    <name type="scientific">Photobacterium damsela subsp. piscicida</name>
    <name type="common">Pasteurella piscicida</name>
    <dbReference type="NCBI Taxonomy" id="38294"/>
    <lineage>
        <taxon>Bacteria</taxon>
        <taxon>Pseudomonadati</taxon>
        <taxon>Pseudomonadota</taxon>
        <taxon>Gammaproteobacteria</taxon>
        <taxon>Vibrionales</taxon>
        <taxon>Vibrionaceae</taxon>
        <taxon>Photobacterium</taxon>
    </lineage>
</organism>
<keyword evidence="2" id="KW-0560">Oxidoreductase</keyword>
<evidence type="ECO:0000256" key="1">
    <source>
        <dbReference type="ARBA" id="ARBA00006484"/>
    </source>
</evidence>
<proteinExistence type="inferred from homology"/>
<dbReference type="AlphaFoldDB" id="A0A1Q9GVY1"/>
<sequence length="259" mass="28337">MSDLNTVTTSNLSATCPKSVLITGASSGIGRELALQYANDGYQVIACGQNNQKLVALMAEHPAIEALVFDVTDLEQTYKAFHSLLTIPSLIILNAGTCEYINHGEMDAQLVKRVFTVNVFGIANCIEALQTRFDSHTHLVVMGSSASYLPLPRAEAYGASKAAIAYLTYSYALDVQEKGIFVSLVSPGFVKTPLTDKNDFAMPMLMSVSDAAQSIRAGITAKKTEIHFPAKFTYWLKLMALLPVNIQQWMVRKMTRRSS</sequence>
<name>A0A1Q9GVY1_PHODP</name>
<dbReference type="PRINTS" id="PR00081">
    <property type="entry name" value="GDHRDH"/>
</dbReference>
<dbReference type="GO" id="GO:0016491">
    <property type="term" value="F:oxidoreductase activity"/>
    <property type="evidence" value="ECO:0007669"/>
    <property type="project" value="UniProtKB-KW"/>
</dbReference>
<dbReference type="PANTHER" id="PTHR44196:SF1">
    <property type="entry name" value="DEHYDROGENASE_REDUCTASE SDR FAMILY MEMBER 7B"/>
    <property type="match status" value="1"/>
</dbReference>
<dbReference type="Gene3D" id="3.40.50.720">
    <property type="entry name" value="NAD(P)-binding Rossmann-like Domain"/>
    <property type="match status" value="1"/>
</dbReference>
<dbReference type="PANTHER" id="PTHR44196">
    <property type="entry name" value="DEHYDROGENASE/REDUCTASE SDR FAMILY MEMBER 7B"/>
    <property type="match status" value="1"/>
</dbReference>
<dbReference type="RefSeq" id="WP_044180196.1">
    <property type="nucleotide sequence ID" value="NZ_CP061862.1"/>
</dbReference>
<dbReference type="PROSITE" id="PS00061">
    <property type="entry name" value="ADH_SHORT"/>
    <property type="match status" value="1"/>
</dbReference>
<protein>
    <submittedName>
        <fullName evidence="3">SDR family NAD(P)-dependent oxidoreductase</fullName>
    </submittedName>
</protein>
<accession>A0A1Q9GVY1</accession>
<dbReference type="Pfam" id="PF00106">
    <property type="entry name" value="adh_short"/>
    <property type="match status" value="1"/>
</dbReference>
<gene>
    <name evidence="3" type="ORF">IC627_21455</name>
</gene>
<reference evidence="3 4" key="1">
    <citation type="submission" date="2020-09" db="EMBL/GenBank/DDBJ databases">
        <title>Complete, closed and curated genome sequences of Photobacterium damselae subsp. piscicida isolates from Australia indicate localised evolution and additional plasmid-borne pathogenicity mechanisms.</title>
        <authorList>
            <person name="Baseggio L."/>
            <person name="Silayeva O."/>
            <person name="Buller N."/>
            <person name="Landos M."/>
            <person name="Engelstaedter J."/>
            <person name="Barnes A.C."/>
        </authorList>
    </citation>
    <scope>NUCLEOTIDE SEQUENCE [LARGE SCALE GENOMIC DNA]</scope>
    <source>
        <strain evidence="3 4">AS-16-0540-1</strain>
    </source>
</reference>
<dbReference type="EMBL" id="CP061855">
    <property type="protein sequence ID" value="QOD58309.1"/>
    <property type="molecule type" value="Genomic_DNA"/>
</dbReference>